<reference evidence="2" key="1">
    <citation type="submission" date="2021-03" db="EMBL/GenBank/DDBJ databases">
        <title>A new species, PO-11, isolated from a karst cave deposit.</title>
        <authorList>
            <person name="Zhaoxiaoyong W."/>
        </authorList>
    </citation>
    <scope>NUCLEOTIDE SEQUENCE</scope>
    <source>
        <strain evidence="2">PO-11</strain>
    </source>
</reference>
<protein>
    <submittedName>
        <fullName evidence="2">Helix-turn-helix domain-containing protein</fullName>
    </submittedName>
</protein>
<gene>
    <name evidence="2" type="ORF">J1902_14955</name>
</gene>
<sequence length="181" mass="20030">MMGVDVERLLGQARDLAEASENLRQKQLTAAHCRQEAILSLHAVGLSIRDIASRLDCSPAVIHAAIKAARARRPHMPRREDRIPFELHVQLGLKLRDDGVSVRQIARAGIARMRQRPRNPIAVEWIDSWEALLGLPVGQIEAAMLADNPFAAEMRQMSPFAGALTDQERIIAIRKAATNAP</sequence>
<keyword evidence="1" id="KW-0175">Coiled coil</keyword>
<dbReference type="RefSeq" id="WP_207617104.1">
    <property type="nucleotide sequence ID" value="NZ_JAFNLL010000039.1"/>
</dbReference>
<comment type="caution">
    <text evidence="2">The sequence shown here is derived from an EMBL/GenBank/DDBJ whole genome shotgun (WGS) entry which is preliminary data.</text>
</comment>
<feature type="coiled-coil region" evidence="1">
    <location>
        <begin position="6"/>
        <end position="36"/>
    </location>
</feature>
<organism evidence="2 3">
    <name type="scientific">Arthrobacter cavernae</name>
    <dbReference type="NCBI Taxonomy" id="2817681"/>
    <lineage>
        <taxon>Bacteria</taxon>
        <taxon>Bacillati</taxon>
        <taxon>Actinomycetota</taxon>
        <taxon>Actinomycetes</taxon>
        <taxon>Micrococcales</taxon>
        <taxon>Micrococcaceae</taxon>
        <taxon>Arthrobacter</taxon>
    </lineage>
</organism>
<evidence type="ECO:0000313" key="3">
    <source>
        <dbReference type="Proteomes" id="UP000664164"/>
    </source>
</evidence>
<evidence type="ECO:0000256" key="1">
    <source>
        <dbReference type="SAM" id="Coils"/>
    </source>
</evidence>
<accession>A0A939HIR8</accession>
<keyword evidence="3" id="KW-1185">Reference proteome</keyword>
<evidence type="ECO:0000313" key="2">
    <source>
        <dbReference type="EMBL" id="MBO1269245.1"/>
    </source>
</evidence>
<dbReference type="EMBL" id="JAFNLL010000039">
    <property type="protein sequence ID" value="MBO1269245.1"/>
    <property type="molecule type" value="Genomic_DNA"/>
</dbReference>
<name>A0A939HIR8_9MICC</name>
<dbReference type="AlphaFoldDB" id="A0A939HIR8"/>
<proteinExistence type="predicted"/>
<dbReference type="Proteomes" id="UP000664164">
    <property type="component" value="Unassembled WGS sequence"/>
</dbReference>